<comment type="caution">
    <text evidence="2">The sequence shown here is derived from an EMBL/GenBank/DDBJ whole genome shotgun (WGS) entry which is preliminary data.</text>
</comment>
<evidence type="ECO:0000313" key="2">
    <source>
        <dbReference type="EMBL" id="HIQ91450.1"/>
    </source>
</evidence>
<dbReference type="Pfam" id="PF00583">
    <property type="entry name" value="Acetyltransf_1"/>
    <property type="match status" value="1"/>
</dbReference>
<evidence type="ECO:0000259" key="1">
    <source>
        <dbReference type="Pfam" id="PF00583"/>
    </source>
</evidence>
<proteinExistence type="predicted"/>
<organism evidence="2 3">
    <name type="scientific">Candidatus Coprosoma intestinipullorum</name>
    <dbReference type="NCBI Taxonomy" id="2840752"/>
    <lineage>
        <taxon>Bacteria</taxon>
        <taxon>Bacillati</taxon>
        <taxon>Bacillota</taxon>
        <taxon>Bacillota incertae sedis</taxon>
        <taxon>Candidatus Coprosoma</taxon>
    </lineage>
</organism>
<dbReference type="GO" id="GO:0016747">
    <property type="term" value="F:acyltransferase activity, transferring groups other than amino-acyl groups"/>
    <property type="evidence" value="ECO:0007669"/>
    <property type="project" value="InterPro"/>
</dbReference>
<dbReference type="CDD" id="cd04301">
    <property type="entry name" value="NAT_SF"/>
    <property type="match status" value="1"/>
</dbReference>
<reference evidence="2" key="2">
    <citation type="journal article" date="2021" name="PeerJ">
        <title>Extensive microbial diversity within the chicken gut microbiome revealed by metagenomics and culture.</title>
        <authorList>
            <person name="Gilroy R."/>
            <person name="Ravi A."/>
            <person name="Getino M."/>
            <person name="Pursley I."/>
            <person name="Horton D.L."/>
            <person name="Alikhan N.F."/>
            <person name="Baker D."/>
            <person name="Gharbi K."/>
            <person name="Hall N."/>
            <person name="Watson M."/>
            <person name="Adriaenssens E.M."/>
            <person name="Foster-Nyarko E."/>
            <person name="Jarju S."/>
            <person name="Secka A."/>
            <person name="Antonio M."/>
            <person name="Oren A."/>
            <person name="Chaudhuri R.R."/>
            <person name="La Ragione R."/>
            <person name="Hildebrand F."/>
            <person name="Pallen M.J."/>
        </authorList>
    </citation>
    <scope>NUCLEOTIDE SEQUENCE</scope>
    <source>
        <strain evidence="2">CHK147-3167</strain>
    </source>
</reference>
<dbReference type="EMBL" id="DVFV01000129">
    <property type="protein sequence ID" value="HIQ91450.1"/>
    <property type="molecule type" value="Genomic_DNA"/>
</dbReference>
<protein>
    <recommendedName>
        <fullName evidence="1">N-acetyltransferase domain-containing protein</fullName>
    </recommendedName>
</protein>
<dbReference type="InterPro" id="IPR000182">
    <property type="entry name" value="GNAT_dom"/>
</dbReference>
<gene>
    <name evidence="2" type="ORF">IAB27_07535</name>
</gene>
<feature type="domain" description="N-acetyltransferase" evidence="1">
    <location>
        <begin position="62"/>
        <end position="104"/>
    </location>
</feature>
<evidence type="ECO:0000313" key="3">
    <source>
        <dbReference type="Proteomes" id="UP000886786"/>
    </source>
</evidence>
<reference evidence="2" key="1">
    <citation type="submission" date="2020-10" db="EMBL/GenBank/DDBJ databases">
        <authorList>
            <person name="Gilroy R."/>
        </authorList>
    </citation>
    <scope>NUCLEOTIDE SEQUENCE</scope>
    <source>
        <strain evidence="2">CHK147-3167</strain>
    </source>
</reference>
<accession>A0A9D0ZU67</accession>
<dbReference type="Gene3D" id="3.40.630.30">
    <property type="match status" value="1"/>
</dbReference>
<sequence length="149" mass="17510">MEKYVLSKMSDKNFAKAVCMIFLQTSYNNLQYPEYRKWFYTVNLPRIIDGGGDVIFHLDGLEIVNLAVLKNTDEKKICTLLVNEDYRKKGYGREILEDAFEYLGTEKPLITIPEKRLLEFSSFVEDYDWNNTGESDKYFSKELIFNGKK</sequence>
<dbReference type="SUPFAM" id="SSF55729">
    <property type="entry name" value="Acyl-CoA N-acyltransferases (Nat)"/>
    <property type="match status" value="1"/>
</dbReference>
<name>A0A9D0ZU67_9FIRM</name>
<dbReference type="AlphaFoldDB" id="A0A9D0ZU67"/>
<dbReference type="InterPro" id="IPR016181">
    <property type="entry name" value="Acyl_CoA_acyltransferase"/>
</dbReference>
<dbReference type="Proteomes" id="UP000886786">
    <property type="component" value="Unassembled WGS sequence"/>
</dbReference>